<dbReference type="InterPro" id="IPR025466">
    <property type="entry name" value="DUF4317"/>
</dbReference>
<protein>
    <submittedName>
        <fullName evidence="1">DUF4317 domain-containing protein</fullName>
    </submittedName>
</protein>
<evidence type="ECO:0000313" key="1">
    <source>
        <dbReference type="EMBL" id="HIR46665.1"/>
    </source>
</evidence>
<dbReference type="Pfam" id="PF14199">
    <property type="entry name" value="DUF4317"/>
    <property type="match status" value="1"/>
</dbReference>
<dbReference type="Proteomes" id="UP000824242">
    <property type="component" value="Unassembled WGS sequence"/>
</dbReference>
<sequence>MNEKEVAEIRRRFRPDKASITRIRGCCINGSREIITEFSPSLALMEQEEAEKFLGTLKKTLSGTLGKNLLDLSFETQQVVSGEEHRLLMALRSSLLEDEEAVHAFYEKVAQNLQIDGTYLILLVCDKYDVPYHAKDGETLEDASSEVYTYLLCSICPIKLTKPALSYYVTQNEFHNRREDWLVSAPEAGFLFPAFDGRCANLYGALYYTKSASDNHPELIDAVFHVDPPVPADEQRESFQAVLAESLEKECSMDVLQAVHGKLCGLIEDHKANKEEEPLAISRETVRQVLSSCGVEQEHVEAFEQKYEEAFGEDAEIRPQNLVNPRQFEVRTPDVTIRVNPERTDLIETRVINGVKYILIRADEGVEVNGVNIHITPSEEENQA</sequence>
<reference evidence="1" key="2">
    <citation type="journal article" date="2021" name="PeerJ">
        <title>Extensive microbial diversity within the chicken gut microbiome revealed by metagenomics and culture.</title>
        <authorList>
            <person name="Gilroy R."/>
            <person name="Ravi A."/>
            <person name="Getino M."/>
            <person name="Pursley I."/>
            <person name="Horton D.L."/>
            <person name="Alikhan N.F."/>
            <person name="Baker D."/>
            <person name="Gharbi K."/>
            <person name="Hall N."/>
            <person name="Watson M."/>
            <person name="Adriaenssens E.M."/>
            <person name="Foster-Nyarko E."/>
            <person name="Jarju S."/>
            <person name="Secka A."/>
            <person name="Antonio M."/>
            <person name="Oren A."/>
            <person name="Chaudhuri R.R."/>
            <person name="La Ragione R."/>
            <person name="Hildebrand F."/>
            <person name="Pallen M.J."/>
        </authorList>
    </citation>
    <scope>NUCLEOTIDE SEQUENCE</scope>
    <source>
        <strain evidence="1">ChiSxjej1B13-7958</strain>
    </source>
</reference>
<gene>
    <name evidence="1" type="ORF">IAB89_03240</name>
</gene>
<dbReference type="EMBL" id="DVGZ01000032">
    <property type="protein sequence ID" value="HIR46665.1"/>
    <property type="molecule type" value="Genomic_DNA"/>
</dbReference>
<proteinExistence type="predicted"/>
<evidence type="ECO:0000313" key="2">
    <source>
        <dbReference type="Proteomes" id="UP000824242"/>
    </source>
</evidence>
<name>A0A9D1DDU2_9FIRM</name>
<dbReference type="AlphaFoldDB" id="A0A9D1DDU2"/>
<organism evidence="1 2">
    <name type="scientific">Candidatus Caccousia avicola</name>
    <dbReference type="NCBI Taxonomy" id="2840721"/>
    <lineage>
        <taxon>Bacteria</taxon>
        <taxon>Bacillati</taxon>
        <taxon>Bacillota</taxon>
        <taxon>Clostridia</taxon>
        <taxon>Eubacteriales</taxon>
        <taxon>Oscillospiraceae</taxon>
        <taxon>Oscillospiraceae incertae sedis</taxon>
        <taxon>Candidatus Caccousia</taxon>
    </lineage>
</organism>
<comment type="caution">
    <text evidence="1">The sequence shown here is derived from an EMBL/GenBank/DDBJ whole genome shotgun (WGS) entry which is preliminary data.</text>
</comment>
<accession>A0A9D1DDU2</accession>
<reference evidence="1" key="1">
    <citation type="submission" date="2020-10" db="EMBL/GenBank/DDBJ databases">
        <authorList>
            <person name="Gilroy R."/>
        </authorList>
    </citation>
    <scope>NUCLEOTIDE SEQUENCE</scope>
    <source>
        <strain evidence="1">ChiSxjej1B13-7958</strain>
    </source>
</reference>